<organism evidence="1 2">
    <name type="scientific">Saguinus oedipus</name>
    <name type="common">Cotton-top tamarin</name>
    <name type="synonym">Oedipomidas oedipus</name>
    <dbReference type="NCBI Taxonomy" id="9490"/>
    <lineage>
        <taxon>Eukaryota</taxon>
        <taxon>Metazoa</taxon>
        <taxon>Chordata</taxon>
        <taxon>Craniata</taxon>
        <taxon>Vertebrata</taxon>
        <taxon>Euteleostomi</taxon>
        <taxon>Mammalia</taxon>
        <taxon>Eutheria</taxon>
        <taxon>Euarchontoglires</taxon>
        <taxon>Primates</taxon>
        <taxon>Haplorrhini</taxon>
        <taxon>Platyrrhini</taxon>
        <taxon>Cebidae</taxon>
        <taxon>Callitrichinae</taxon>
        <taxon>Saguinus</taxon>
    </lineage>
</organism>
<name>A0ABQ9UT79_SAGOE</name>
<reference evidence="1 2" key="1">
    <citation type="submission" date="2023-05" db="EMBL/GenBank/DDBJ databases">
        <title>B98-5 Cell Line De Novo Hybrid Assembly: An Optical Mapping Approach.</title>
        <authorList>
            <person name="Kananen K."/>
            <person name="Auerbach J.A."/>
            <person name="Kautto E."/>
            <person name="Blachly J.S."/>
        </authorList>
    </citation>
    <scope>NUCLEOTIDE SEQUENCE [LARGE SCALE GENOMIC DNA]</scope>
    <source>
        <strain evidence="1">B95-8</strain>
        <tissue evidence="1">Cell line</tissue>
    </source>
</reference>
<accession>A0ABQ9UT79</accession>
<evidence type="ECO:0000313" key="1">
    <source>
        <dbReference type="EMBL" id="KAK2099975.1"/>
    </source>
</evidence>
<sequence length="124" mass="13539">MRPQLHHSCVMSPADNTIAAQLSVCAERYPPKTSARPDPTFPHPVSARLHPPQGLKHIYLQQIGSQHMVRNLRSQLSKGSSRPSPCVGTMRQMGRFGGVFTEFKKSKSTAFEAPVGTCLVGVCP</sequence>
<proteinExistence type="predicted"/>
<dbReference type="Proteomes" id="UP001266305">
    <property type="component" value="Unassembled WGS sequence"/>
</dbReference>
<gene>
    <name evidence="1" type="ORF">P7K49_021323</name>
</gene>
<keyword evidence="2" id="KW-1185">Reference proteome</keyword>
<dbReference type="EMBL" id="JASSZA010000010">
    <property type="protein sequence ID" value="KAK2099975.1"/>
    <property type="molecule type" value="Genomic_DNA"/>
</dbReference>
<protein>
    <submittedName>
        <fullName evidence="1">Uncharacterized protein</fullName>
    </submittedName>
</protein>
<feature type="non-terminal residue" evidence="1">
    <location>
        <position position="124"/>
    </location>
</feature>
<comment type="caution">
    <text evidence="1">The sequence shown here is derived from an EMBL/GenBank/DDBJ whole genome shotgun (WGS) entry which is preliminary data.</text>
</comment>
<evidence type="ECO:0000313" key="2">
    <source>
        <dbReference type="Proteomes" id="UP001266305"/>
    </source>
</evidence>